<dbReference type="SUPFAM" id="SSF53448">
    <property type="entry name" value="Nucleotide-diphospho-sugar transferases"/>
    <property type="match status" value="1"/>
</dbReference>
<dbReference type="PANTHER" id="PTHR32385:SF15">
    <property type="entry name" value="INOSITOL PHOSPHOCERAMIDE MANNOSYLTRANSFERASE 1"/>
    <property type="match status" value="1"/>
</dbReference>
<dbReference type="PANTHER" id="PTHR32385">
    <property type="entry name" value="MANNOSYL PHOSPHORYLINOSITOL CERAMIDE SYNTHASE"/>
    <property type="match status" value="1"/>
</dbReference>
<dbReference type="Pfam" id="PF04488">
    <property type="entry name" value="Gly_transf_sug"/>
    <property type="match status" value="1"/>
</dbReference>
<dbReference type="RefSeq" id="WP_019151637.1">
    <property type="nucleotide sequence ID" value="NZ_CP102252.1"/>
</dbReference>
<dbReference type="InterPro" id="IPR029044">
    <property type="entry name" value="Nucleotide-diphossugar_trans"/>
</dbReference>
<dbReference type="EMBL" id="CP102252">
    <property type="protein sequence ID" value="UWN63765.1"/>
    <property type="molecule type" value="Genomic_DNA"/>
</dbReference>
<dbReference type="Gene3D" id="3.90.550.20">
    <property type="match status" value="1"/>
</dbReference>
<reference evidence="2" key="1">
    <citation type="journal article" date="2022" name="Cell">
        <title>Design, construction, and in vivo augmentation of a complex gut microbiome.</title>
        <authorList>
            <person name="Cheng A.G."/>
            <person name="Ho P.Y."/>
            <person name="Aranda-Diaz A."/>
            <person name="Jain S."/>
            <person name="Yu F.B."/>
            <person name="Meng X."/>
            <person name="Wang M."/>
            <person name="Iakiviak M."/>
            <person name="Nagashima K."/>
            <person name="Zhao A."/>
            <person name="Murugkar P."/>
            <person name="Patil A."/>
            <person name="Atabakhsh K."/>
            <person name="Weakley A."/>
            <person name="Yan J."/>
            <person name="Brumbaugh A.R."/>
            <person name="Higginbottom S."/>
            <person name="Dimas A."/>
            <person name="Shiver A.L."/>
            <person name="Deutschbauer A."/>
            <person name="Neff N."/>
            <person name="Sonnenburg J.L."/>
            <person name="Huang K.C."/>
            <person name="Fischbach M.A."/>
        </authorList>
    </citation>
    <scope>NUCLEOTIDE SEQUENCE</scope>
    <source>
        <strain evidence="2">JC50</strain>
    </source>
</reference>
<sequence length="248" mass="28859">MIPKIIHFCWLSGEPYPPLIEHCINSWREKLPGYQFVLWDKAKADGIASEWVQEAYRNRKYAFAADYIRCYALYHFGGIYLDADVEVLKNMDELLVCKSFLGYDSTGALEAAIIGAEPRCPWIGCALEYYEGRHFVRPDGKFDVRPIPGMIYEKLHQLFDFKDRPDRVQELPEITLFPSVYFSPKNYQTLKIKISSETYTVHHFDGKWIDATLKHRIKKAFHKILSCGLGESGHNKMVSLIRAIKRMR</sequence>
<evidence type="ECO:0000313" key="2">
    <source>
        <dbReference type="EMBL" id="UWN63765.1"/>
    </source>
</evidence>
<name>A0ABY5V2E5_9BACT</name>
<protein>
    <submittedName>
        <fullName evidence="2">Glycosyl transferase</fullName>
    </submittedName>
</protein>
<keyword evidence="3" id="KW-1185">Reference proteome</keyword>
<proteinExistence type="predicted"/>
<evidence type="ECO:0000256" key="1">
    <source>
        <dbReference type="ARBA" id="ARBA00022679"/>
    </source>
</evidence>
<dbReference type="InterPro" id="IPR007577">
    <property type="entry name" value="GlycoTrfase_DXD_sugar-bd_CS"/>
</dbReference>
<keyword evidence="1 2" id="KW-0808">Transferase</keyword>
<evidence type="ECO:0000313" key="3">
    <source>
        <dbReference type="Proteomes" id="UP001058267"/>
    </source>
</evidence>
<dbReference type="Proteomes" id="UP001058267">
    <property type="component" value="Chromosome"/>
</dbReference>
<gene>
    <name evidence="2" type="ORF">NQ519_08230</name>
</gene>
<dbReference type="InterPro" id="IPR051706">
    <property type="entry name" value="Glycosyltransferase_domain"/>
</dbReference>
<dbReference type="GO" id="GO:0016740">
    <property type="term" value="F:transferase activity"/>
    <property type="evidence" value="ECO:0007669"/>
    <property type="project" value="UniProtKB-KW"/>
</dbReference>
<accession>A0ABY5V2E5</accession>
<organism evidence="2 3">
    <name type="scientific">Alistipes senegalensis JC50</name>
    <dbReference type="NCBI Taxonomy" id="1033732"/>
    <lineage>
        <taxon>Bacteria</taxon>
        <taxon>Pseudomonadati</taxon>
        <taxon>Bacteroidota</taxon>
        <taxon>Bacteroidia</taxon>
        <taxon>Bacteroidales</taxon>
        <taxon>Rikenellaceae</taxon>
        <taxon>Alistipes</taxon>
    </lineage>
</organism>